<sequence>MTPYIRNGLIAFDELPEIRRQAYVDCVMIRSGEDNLAGIFGTRVNEPLIRSFGFKTVPIEGIDSHIFSFGDCEGCDVIRSTLIYLQTQKCPILFSCNFFVMDRFCPSMIDALSSHTSRDVIVYQNKNQLIDCLEKKTKTSYNPVKHRQCLELFKQIRSLEQQLEQSSLDTKQLFELKFFSSYFVDLSERISFLKQAVNCIEYDKKRTRKTFYMMCPGGAYQNLPRDINGKNYRLVRGRTYADATYPECFVDANLHLSYGKED</sequence>
<keyword evidence="2" id="KW-1185">Reference proteome</keyword>
<proteinExistence type="predicted"/>
<gene>
    <name evidence="1" type="ORF">ACFO4R_11580</name>
</gene>
<reference evidence="2" key="1">
    <citation type="journal article" date="2019" name="Int. J. Syst. Evol. Microbiol.">
        <title>The Global Catalogue of Microorganisms (GCM) 10K type strain sequencing project: providing services to taxonomists for standard genome sequencing and annotation.</title>
        <authorList>
            <consortium name="The Broad Institute Genomics Platform"/>
            <consortium name="The Broad Institute Genome Sequencing Center for Infectious Disease"/>
            <person name="Wu L."/>
            <person name="Ma J."/>
        </authorList>
    </citation>
    <scope>NUCLEOTIDE SEQUENCE [LARGE SCALE GENOMIC DNA]</scope>
    <source>
        <strain evidence="2">CCUG 46385</strain>
    </source>
</reference>
<dbReference type="RefSeq" id="WP_379789312.1">
    <property type="nucleotide sequence ID" value="NZ_JBHSHL010000060.1"/>
</dbReference>
<accession>A0ABV9QNX7</accession>
<organism evidence="1 2">
    <name type="scientific">Filifactor villosus</name>
    <dbReference type="NCBI Taxonomy" id="29374"/>
    <lineage>
        <taxon>Bacteria</taxon>
        <taxon>Bacillati</taxon>
        <taxon>Bacillota</taxon>
        <taxon>Clostridia</taxon>
        <taxon>Peptostreptococcales</taxon>
        <taxon>Filifactoraceae</taxon>
        <taxon>Filifactor</taxon>
    </lineage>
</organism>
<name>A0ABV9QNX7_9FIRM</name>
<dbReference type="EMBL" id="JBHSHL010000060">
    <property type="protein sequence ID" value="MFC4805684.1"/>
    <property type="molecule type" value="Genomic_DNA"/>
</dbReference>
<comment type="caution">
    <text evidence="1">The sequence shown here is derived from an EMBL/GenBank/DDBJ whole genome shotgun (WGS) entry which is preliminary data.</text>
</comment>
<protein>
    <submittedName>
        <fullName evidence="1">Uncharacterized protein</fullName>
    </submittedName>
</protein>
<dbReference type="Proteomes" id="UP001595916">
    <property type="component" value="Unassembled WGS sequence"/>
</dbReference>
<evidence type="ECO:0000313" key="1">
    <source>
        <dbReference type="EMBL" id="MFC4805684.1"/>
    </source>
</evidence>
<evidence type="ECO:0000313" key="2">
    <source>
        <dbReference type="Proteomes" id="UP001595916"/>
    </source>
</evidence>